<comment type="caution">
    <text evidence="1">The sequence shown here is derived from an EMBL/GenBank/DDBJ whole genome shotgun (WGS) entry which is preliminary data.</text>
</comment>
<dbReference type="InterPro" id="IPR003735">
    <property type="entry name" value="Metal_Tscrpt_repr"/>
</dbReference>
<dbReference type="GO" id="GO:0046872">
    <property type="term" value="F:metal ion binding"/>
    <property type="evidence" value="ECO:0007669"/>
    <property type="project" value="InterPro"/>
</dbReference>
<dbReference type="AlphaFoldDB" id="A0A1F5NUN3"/>
<dbReference type="Proteomes" id="UP000178892">
    <property type="component" value="Unassembled WGS sequence"/>
</dbReference>
<name>A0A1F5NUN3_9BACT</name>
<protein>
    <recommendedName>
        <fullName evidence="3">Transcriptional regulator</fullName>
    </recommendedName>
</protein>
<dbReference type="GO" id="GO:0045892">
    <property type="term" value="P:negative regulation of DNA-templated transcription"/>
    <property type="evidence" value="ECO:0007669"/>
    <property type="project" value="UniProtKB-ARBA"/>
</dbReference>
<dbReference type="STRING" id="1817825.A2720_02500"/>
<evidence type="ECO:0008006" key="3">
    <source>
        <dbReference type="Google" id="ProtNLM"/>
    </source>
</evidence>
<proteinExistence type="predicted"/>
<dbReference type="GO" id="GO:0003677">
    <property type="term" value="F:DNA binding"/>
    <property type="evidence" value="ECO:0007669"/>
    <property type="project" value="InterPro"/>
</dbReference>
<sequence>MRPNSPSKKLIINRLHIIQGQLLGLEKMVKVNKYCIDILSLSLAVQKSLQSFNNAMLQNHLKEHVSQQFLSGKDKQAIRELSEIYFLKTK</sequence>
<dbReference type="Gene3D" id="1.20.58.1000">
    <property type="entry name" value="Metal-sensitive repressor, helix protomer"/>
    <property type="match status" value="1"/>
</dbReference>
<dbReference type="InterPro" id="IPR038390">
    <property type="entry name" value="Metal_Tscrpt_repr_sf"/>
</dbReference>
<evidence type="ECO:0000313" key="2">
    <source>
        <dbReference type="Proteomes" id="UP000178892"/>
    </source>
</evidence>
<dbReference type="EMBL" id="MFEL01000008">
    <property type="protein sequence ID" value="OGE81386.1"/>
    <property type="molecule type" value="Genomic_DNA"/>
</dbReference>
<dbReference type="PANTHER" id="PTHR33677">
    <property type="entry name" value="TRANSCRIPTIONAL REPRESSOR FRMR-RELATED"/>
    <property type="match status" value="1"/>
</dbReference>
<organism evidence="1 2">
    <name type="scientific">Candidatus Doudnabacteria bacterium RIFCSPHIGHO2_01_FULL_46_24</name>
    <dbReference type="NCBI Taxonomy" id="1817825"/>
    <lineage>
        <taxon>Bacteria</taxon>
        <taxon>Candidatus Doudnaibacteriota</taxon>
    </lineage>
</organism>
<evidence type="ECO:0000313" key="1">
    <source>
        <dbReference type="EMBL" id="OGE81386.1"/>
    </source>
</evidence>
<reference evidence="1 2" key="1">
    <citation type="journal article" date="2016" name="Nat. Commun.">
        <title>Thousands of microbial genomes shed light on interconnected biogeochemical processes in an aquifer system.</title>
        <authorList>
            <person name="Anantharaman K."/>
            <person name="Brown C.T."/>
            <person name="Hug L.A."/>
            <person name="Sharon I."/>
            <person name="Castelle C.J."/>
            <person name="Probst A.J."/>
            <person name="Thomas B.C."/>
            <person name="Singh A."/>
            <person name="Wilkins M.J."/>
            <person name="Karaoz U."/>
            <person name="Brodie E.L."/>
            <person name="Williams K.H."/>
            <person name="Hubbard S.S."/>
            <person name="Banfield J.F."/>
        </authorList>
    </citation>
    <scope>NUCLEOTIDE SEQUENCE [LARGE SCALE GENOMIC DNA]</scope>
</reference>
<dbReference type="Pfam" id="PF02583">
    <property type="entry name" value="Trns_repr_metal"/>
    <property type="match status" value="1"/>
</dbReference>
<accession>A0A1F5NUN3</accession>
<gene>
    <name evidence="1" type="ORF">A2720_02500</name>
</gene>